<accession>A0A9P4VNR3</accession>
<comment type="similarity">
    <text evidence="3">Belongs to the cyclic nucleotide phosphodiesterase family.</text>
</comment>
<organism evidence="6 7">
    <name type="scientific">Patellaria atrata CBS 101060</name>
    <dbReference type="NCBI Taxonomy" id="1346257"/>
    <lineage>
        <taxon>Eukaryota</taxon>
        <taxon>Fungi</taxon>
        <taxon>Dikarya</taxon>
        <taxon>Ascomycota</taxon>
        <taxon>Pezizomycotina</taxon>
        <taxon>Dothideomycetes</taxon>
        <taxon>Dothideomycetes incertae sedis</taxon>
        <taxon>Patellariales</taxon>
        <taxon>Patellariaceae</taxon>
        <taxon>Patellaria</taxon>
    </lineage>
</organism>
<dbReference type="InterPro" id="IPR003607">
    <property type="entry name" value="HD/PDEase_dom"/>
</dbReference>
<dbReference type="GO" id="GO:0046872">
    <property type="term" value="F:metal ion binding"/>
    <property type="evidence" value="ECO:0007669"/>
    <property type="project" value="UniProtKB-KW"/>
</dbReference>
<dbReference type="Proteomes" id="UP000799429">
    <property type="component" value="Unassembled WGS sequence"/>
</dbReference>
<sequence length="775" mass="85479">MDHGACNVIYLDKRAKEALVRKDSASTLVSGSPQSSTLEGSGYFNSGKTQSEELQSNIDMILSLFNEVHVFGSGSSCLSKITQLHDTASDLTPTIVLIDVPYDEEQRLKRLSREPRTHSPVSSRKPTLTDSGELDDLYGLHLLLHVSSEIQQRNLSKLVVPIVILSGFDRGWAIPTSPSPGLYGSQASGDTVRIVRYLDAGAVDVLTSPLSKDHVQGLAVHAYRVWKEASREDSSFLATKRKRKLSWVGVDDSKPYAYLREAMVSNLMTGICNPETVGESLDPNDIEVTPERKAAVARAVGTWEFSAHDYTDDELLYGALLMLQHALRMPELEKWRLGEGDLIIFLMSSRMAYNEFVLYHNFRHVTDVLQALFFFLVSIGSLPPYPDGSSPVKRSSSAIATLLKPFEALTLLISAIGHDVGHPGVNNAFLVALNSPLAQLYNDRSVLESFHCAAYSQILRRYWPSVFADADMRKLMINSILATDMGLHFKYMTDLGNLQSKLAHNGNVLDGFNLKQLEEYKDLTCGLLIKCADICNVARKFDTAAQWASILTDEFSNQGAMEEALNMKSCLFGGPPIRDNIIKMGESQIGFMNIFARPLFEAITQILPAMHFSIEEIIRNKNIWESKIDTEKERKSKMLGHFLGTDFHHDGQPSPMSSQPDLTKRDAGKSHSDPMPVIEVPIHPLSQVAGSEQSSRRSSLGSPAQFHPAASSSRRSSLGQPTSTDMTSRRSSAAAKRGSVDGNNQSRRGSADASITAILVTRNSGPSDKKKKEKN</sequence>
<name>A0A9P4VNR3_9PEZI</name>
<dbReference type="SUPFAM" id="SSF109604">
    <property type="entry name" value="HD-domain/PDEase-like"/>
    <property type="match status" value="1"/>
</dbReference>
<feature type="region of interest" description="Disordered" evidence="4">
    <location>
        <begin position="643"/>
        <end position="775"/>
    </location>
</feature>
<dbReference type="InterPro" id="IPR036971">
    <property type="entry name" value="PDEase_catalytic_dom_sf"/>
</dbReference>
<dbReference type="EMBL" id="MU006098">
    <property type="protein sequence ID" value="KAF2837988.1"/>
    <property type="molecule type" value="Genomic_DNA"/>
</dbReference>
<dbReference type="AlphaFoldDB" id="A0A9P4VNR3"/>
<evidence type="ECO:0000313" key="7">
    <source>
        <dbReference type="Proteomes" id="UP000799429"/>
    </source>
</evidence>
<dbReference type="Pfam" id="PF00233">
    <property type="entry name" value="PDEase_I"/>
    <property type="match status" value="1"/>
</dbReference>
<feature type="region of interest" description="Disordered" evidence="4">
    <location>
        <begin position="29"/>
        <end position="48"/>
    </location>
</feature>
<dbReference type="PANTHER" id="PTHR11347">
    <property type="entry name" value="CYCLIC NUCLEOTIDE PHOSPHODIESTERASE"/>
    <property type="match status" value="1"/>
</dbReference>
<feature type="compositionally biased region" description="Low complexity" evidence="4">
    <location>
        <begin position="690"/>
        <end position="702"/>
    </location>
</feature>
<dbReference type="GO" id="GO:0007165">
    <property type="term" value="P:signal transduction"/>
    <property type="evidence" value="ECO:0007669"/>
    <property type="project" value="InterPro"/>
</dbReference>
<evidence type="ECO:0000259" key="5">
    <source>
        <dbReference type="PROSITE" id="PS51845"/>
    </source>
</evidence>
<reference evidence="6" key="1">
    <citation type="journal article" date="2020" name="Stud. Mycol.">
        <title>101 Dothideomycetes genomes: a test case for predicting lifestyles and emergence of pathogens.</title>
        <authorList>
            <person name="Haridas S."/>
            <person name="Albert R."/>
            <person name="Binder M."/>
            <person name="Bloem J."/>
            <person name="Labutti K."/>
            <person name="Salamov A."/>
            <person name="Andreopoulos B."/>
            <person name="Baker S."/>
            <person name="Barry K."/>
            <person name="Bills G."/>
            <person name="Bluhm B."/>
            <person name="Cannon C."/>
            <person name="Castanera R."/>
            <person name="Culley D."/>
            <person name="Daum C."/>
            <person name="Ezra D."/>
            <person name="Gonzalez J."/>
            <person name="Henrissat B."/>
            <person name="Kuo A."/>
            <person name="Liang C."/>
            <person name="Lipzen A."/>
            <person name="Lutzoni F."/>
            <person name="Magnuson J."/>
            <person name="Mondo S."/>
            <person name="Nolan M."/>
            <person name="Ohm R."/>
            <person name="Pangilinan J."/>
            <person name="Park H.-J."/>
            <person name="Ramirez L."/>
            <person name="Alfaro M."/>
            <person name="Sun H."/>
            <person name="Tritt A."/>
            <person name="Yoshinaga Y."/>
            <person name="Zwiers L.-H."/>
            <person name="Turgeon B."/>
            <person name="Goodwin S."/>
            <person name="Spatafora J."/>
            <person name="Crous P."/>
            <person name="Grigoriev I."/>
        </authorList>
    </citation>
    <scope>NUCLEOTIDE SEQUENCE</scope>
    <source>
        <strain evidence="6">CBS 101060</strain>
    </source>
</reference>
<gene>
    <name evidence="6" type="ORF">M501DRAFT_913310</name>
</gene>
<proteinExistence type="inferred from homology"/>
<dbReference type="OrthoDB" id="546632at2759"/>
<evidence type="ECO:0000256" key="3">
    <source>
        <dbReference type="RuleBase" id="RU363067"/>
    </source>
</evidence>
<feature type="non-terminal residue" evidence="6">
    <location>
        <position position="775"/>
    </location>
</feature>
<comment type="cofactor">
    <cofactor evidence="3">
        <name>a divalent metal cation</name>
        <dbReference type="ChEBI" id="CHEBI:60240"/>
    </cofactor>
    <text evidence="3">Binds 2 divalent metal cations per subunit. Site 1 may preferentially bind zinc ions, while site 2 has a preference for magnesium and/or manganese ions.</text>
</comment>
<dbReference type="SMART" id="SM00471">
    <property type="entry name" value="HDc"/>
    <property type="match status" value="1"/>
</dbReference>
<protein>
    <recommendedName>
        <fullName evidence="3">Phosphodiesterase</fullName>
        <ecNumber evidence="3">3.1.4.-</ecNumber>
    </recommendedName>
</protein>
<dbReference type="CDD" id="cd00077">
    <property type="entry name" value="HDc"/>
    <property type="match status" value="1"/>
</dbReference>
<evidence type="ECO:0000256" key="4">
    <source>
        <dbReference type="SAM" id="MobiDB-lite"/>
    </source>
</evidence>
<dbReference type="InterPro" id="IPR002073">
    <property type="entry name" value="PDEase_catalytic_dom"/>
</dbReference>
<feature type="compositionally biased region" description="Basic and acidic residues" evidence="4">
    <location>
        <begin position="662"/>
        <end position="672"/>
    </location>
</feature>
<dbReference type="InterPro" id="IPR023174">
    <property type="entry name" value="PDEase_CS"/>
</dbReference>
<evidence type="ECO:0000256" key="2">
    <source>
        <dbReference type="ARBA" id="ARBA00022801"/>
    </source>
</evidence>
<keyword evidence="1 3" id="KW-0479">Metal-binding</keyword>
<dbReference type="GO" id="GO:0004114">
    <property type="term" value="F:3',5'-cyclic-nucleotide phosphodiesterase activity"/>
    <property type="evidence" value="ECO:0007669"/>
    <property type="project" value="InterPro"/>
</dbReference>
<evidence type="ECO:0000313" key="6">
    <source>
        <dbReference type="EMBL" id="KAF2837988.1"/>
    </source>
</evidence>
<feature type="domain" description="PDEase" evidence="5">
    <location>
        <begin position="284"/>
        <end position="631"/>
    </location>
</feature>
<dbReference type="PROSITE" id="PS00126">
    <property type="entry name" value="PDEASE_I_1"/>
    <property type="match status" value="1"/>
</dbReference>
<evidence type="ECO:0000256" key="1">
    <source>
        <dbReference type="ARBA" id="ARBA00022723"/>
    </source>
</evidence>
<dbReference type="Gene3D" id="1.10.1300.10">
    <property type="entry name" value="3'5'-cyclic nucleotide phosphodiesterase, catalytic domain"/>
    <property type="match status" value="1"/>
</dbReference>
<keyword evidence="2 3" id="KW-0378">Hydrolase</keyword>
<dbReference type="EC" id="3.1.4.-" evidence="3"/>
<comment type="caution">
    <text evidence="6">The sequence shown here is derived from an EMBL/GenBank/DDBJ whole genome shotgun (WGS) entry which is preliminary data.</text>
</comment>
<dbReference type="PROSITE" id="PS51845">
    <property type="entry name" value="PDEASE_I_2"/>
    <property type="match status" value="1"/>
</dbReference>
<keyword evidence="7" id="KW-1185">Reference proteome</keyword>
<feature type="compositionally biased region" description="Polar residues" evidence="4">
    <location>
        <begin position="710"/>
        <end position="726"/>
    </location>
</feature>